<reference evidence="10" key="1">
    <citation type="submission" date="2017-09" db="EMBL/GenBank/DDBJ databases">
        <title>FDA dAtabase for Regulatory Grade micrObial Sequences (FDA-ARGOS): Supporting development and validation of Infectious Disease Dx tests.</title>
        <authorList>
            <person name="Minogue T."/>
            <person name="Wolcott M."/>
            <person name="Wasieloski L."/>
            <person name="Aguilar W."/>
            <person name="Moore D."/>
            <person name="Tallon L."/>
            <person name="Sadzewicz L."/>
            <person name="Ott S."/>
            <person name="Zhao X."/>
            <person name="Nagaraj S."/>
            <person name="Vavikolanu K."/>
            <person name="Aluvathingal J."/>
            <person name="Nadendla S."/>
            <person name="Sichtig H."/>
        </authorList>
    </citation>
    <scope>NUCLEOTIDE SEQUENCE [LARGE SCALE GENOMIC DNA]</scope>
    <source>
        <strain evidence="10">FDAARGOS_387</strain>
    </source>
</reference>
<keyword evidence="5 8" id="KW-0812">Transmembrane</keyword>
<keyword evidence="4" id="KW-0997">Cell inner membrane</keyword>
<evidence type="ECO:0000256" key="2">
    <source>
        <dbReference type="ARBA" id="ARBA00022448"/>
    </source>
</evidence>
<dbReference type="STRING" id="1111728.GCA_000427805_04445"/>
<feature type="transmembrane region" description="Helical" evidence="8">
    <location>
        <begin position="480"/>
        <end position="502"/>
    </location>
</feature>
<dbReference type="OrthoDB" id="9807111at2"/>
<evidence type="ECO:0000256" key="4">
    <source>
        <dbReference type="ARBA" id="ARBA00022519"/>
    </source>
</evidence>
<feature type="transmembrane region" description="Helical" evidence="8">
    <location>
        <begin position="118"/>
        <end position="140"/>
    </location>
</feature>
<keyword evidence="10" id="KW-1185">Reference proteome</keyword>
<feature type="transmembrane region" description="Helical" evidence="8">
    <location>
        <begin position="379"/>
        <end position="394"/>
    </location>
</feature>
<dbReference type="GO" id="GO:0022857">
    <property type="term" value="F:transmembrane transporter activity"/>
    <property type="evidence" value="ECO:0007669"/>
    <property type="project" value="UniProtKB-UniRule"/>
</dbReference>
<dbReference type="InterPro" id="IPR023706">
    <property type="entry name" value="PHBA_efflux_pump_AaeB"/>
</dbReference>
<evidence type="ECO:0000256" key="3">
    <source>
        <dbReference type="ARBA" id="ARBA00022475"/>
    </source>
</evidence>
<dbReference type="AlphaFoldDB" id="A0A2C6DUR7"/>
<keyword evidence="6 8" id="KW-1133">Transmembrane helix</keyword>
<evidence type="ECO:0000256" key="8">
    <source>
        <dbReference type="HAMAP-Rule" id="MF_01545"/>
    </source>
</evidence>
<comment type="caution">
    <text evidence="8">Lacks conserved residue(s) required for the propagation of feature annotation.</text>
</comment>
<dbReference type="InterPro" id="IPR006726">
    <property type="entry name" value="PHBA_efflux_AaeB/fusaric-R"/>
</dbReference>
<dbReference type="NCBIfam" id="NF007916">
    <property type="entry name" value="PRK10631.1"/>
    <property type="match status" value="1"/>
</dbReference>
<comment type="subcellular location">
    <subcellularLocation>
        <location evidence="1 8">Cell membrane</location>
        <topology evidence="1 8">Multi-pass membrane protein</topology>
    </subcellularLocation>
</comment>
<feature type="transmembrane region" description="Helical" evidence="8">
    <location>
        <begin position="430"/>
        <end position="448"/>
    </location>
</feature>
<accession>A0A2C6DUR7</accession>
<name>A0A2C6DUR7_9GAMM</name>
<feature type="transmembrane region" description="Helical" evidence="8">
    <location>
        <begin position="36"/>
        <end position="54"/>
    </location>
</feature>
<dbReference type="Proteomes" id="UP000224974">
    <property type="component" value="Unassembled WGS sequence"/>
</dbReference>
<dbReference type="PANTHER" id="PTHR30509">
    <property type="entry name" value="P-HYDROXYBENZOIC ACID EFFLUX PUMP SUBUNIT-RELATED"/>
    <property type="match status" value="1"/>
</dbReference>
<protein>
    <recommendedName>
        <fullName evidence="8">p-hydroxybenzoic acid efflux pump subunit AaeB</fullName>
        <shortName evidence="8">pHBA efflux pump protein B</shortName>
    </recommendedName>
</protein>
<gene>
    <name evidence="8" type="primary">aaeB</name>
    <name evidence="9" type="ORF">CRN84_04035</name>
</gene>
<dbReference type="PANTHER" id="PTHR30509:SF9">
    <property type="entry name" value="MULTIDRUG RESISTANCE PROTEIN MDTO"/>
    <property type="match status" value="1"/>
</dbReference>
<sequence>MNSSVFLRLRFPCKLTFAIVLALFLGFHLQLQTPRWSVLTAAIVVAGPAFAAGGEPFSGAIRHRGWLRIIGTFIGSIAGLIIMVLFIRAPVVMLLVGCAWAGICTWLSSLVRIENSYALGLAGYTALIIVITSGASHSTLGPQFAVERCSEIVLGIVCAVLADILFSPRSIKNDIDRTVSQLMVDQFRLLQLCVSGKDKEAVDTAWNNLVKATNGLNGMRGNLMLESSRWIRCNRRLTALNTVSLTLITHACETFFITKESPDRLPAQIRTLIGQPVETIADVHSRIKQLRYLVGGGLSSDIPVTLSGWIGTATRYLLLAKGVHTNSSISRVEDAILASEYVVKPSSAEGHHAMINGLRTWVATSVGCLFWLWTGWESGSGFMVMIAVVTALAMRTPNPRMASIDFLLGTIIALPVGGLFYMLIMPSTQQSMLLLCISLGLLSFIIGLQVQKRRLGSLGTLASTINIIVLSNPMSFPVSIFIDNAVSQIIGCFVSMIVLFLIRDHAKARTGRTLLNRFVFSAVSSLTTNQSRRNENHLPALYQQLFQLLNMFPNDIAKYRLALTLIIAQQRLRNAPIPVNQELSDFHKRIRATADKVCSTNSDVKRSEYFMRLLEELNIYQQKLVDYQAPEIVTVPVRRLAEMLEKYRHALID</sequence>
<feature type="transmembrane region" description="Helical" evidence="8">
    <location>
        <begin position="66"/>
        <end position="87"/>
    </location>
</feature>
<comment type="function">
    <text evidence="8">Forms an efflux pump with AaeA. Could function as a metabolic relief valve, allowing to eliminate certain compounds when they accumulate to high levels in the cell.</text>
</comment>
<evidence type="ECO:0000256" key="7">
    <source>
        <dbReference type="ARBA" id="ARBA00023136"/>
    </source>
</evidence>
<feature type="transmembrane region" description="Helical" evidence="8">
    <location>
        <begin position="406"/>
        <end position="424"/>
    </location>
</feature>
<evidence type="ECO:0000256" key="1">
    <source>
        <dbReference type="ARBA" id="ARBA00004651"/>
    </source>
</evidence>
<evidence type="ECO:0000313" key="10">
    <source>
        <dbReference type="Proteomes" id="UP000224974"/>
    </source>
</evidence>
<dbReference type="GO" id="GO:0046942">
    <property type="term" value="P:carboxylic acid transport"/>
    <property type="evidence" value="ECO:0007669"/>
    <property type="project" value="InterPro"/>
</dbReference>
<feature type="transmembrane region" description="Helical" evidence="8">
    <location>
        <begin position="12"/>
        <end position="30"/>
    </location>
</feature>
<feature type="transmembrane region" description="Helical" evidence="8">
    <location>
        <begin position="93"/>
        <end position="111"/>
    </location>
</feature>
<comment type="caution">
    <text evidence="9">The sequence shown here is derived from an EMBL/GenBank/DDBJ whole genome shotgun (WGS) entry which is preliminary data.</text>
</comment>
<proteinExistence type="inferred from homology"/>
<dbReference type="Pfam" id="PF04632">
    <property type="entry name" value="FUSC"/>
    <property type="match status" value="1"/>
</dbReference>
<keyword evidence="3 8" id="KW-1003">Cell membrane</keyword>
<keyword evidence="2 8" id="KW-0813">Transport</keyword>
<feature type="transmembrane region" description="Helical" evidence="8">
    <location>
        <begin position="152"/>
        <end position="171"/>
    </location>
</feature>
<dbReference type="HAMAP" id="MF_01545">
    <property type="entry name" value="AaeB"/>
    <property type="match status" value="1"/>
</dbReference>
<keyword evidence="7 8" id="KW-0472">Membrane</keyword>
<dbReference type="EMBL" id="PDDX01000001">
    <property type="protein sequence ID" value="PHI32584.1"/>
    <property type="molecule type" value="Genomic_DNA"/>
</dbReference>
<evidence type="ECO:0000256" key="6">
    <source>
        <dbReference type="ARBA" id="ARBA00022989"/>
    </source>
</evidence>
<evidence type="ECO:0000313" key="9">
    <source>
        <dbReference type="EMBL" id="PHI32584.1"/>
    </source>
</evidence>
<evidence type="ECO:0000256" key="5">
    <source>
        <dbReference type="ARBA" id="ARBA00022692"/>
    </source>
</evidence>
<comment type="similarity">
    <text evidence="8">Belongs to the aromatic acid exporter ArAE (TC 2.A.85) family.</text>
</comment>
<dbReference type="GO" id="GO:0005886">
    <property type="term" value="C:plasma membrane"/>
    <property type="evidence" value="ECO:0007669"/>
    <property type="project" value="UniProtKB-SubCell"/>
</dbReference>
<dbReference type="RefSeq" id="WP_029093738.1">
    <property type="nucleotide sequence ID" value="NZ_PDDX01000001.1"/>
</dbReference>
<organism evidence="9 10">
    <name type="scientific">Budvicia aquatica</name>
    <dbReference type="NCBI Taxonomy" id="82979"/>
    <lineage>
        <taxon>Bacteria</taxon>
        <taxon>Pseudomonadati</taxon>
        <taxon>Pseudomonadota</taxon>
        <taxon>Gammaproteobacteria</taxon>
        <taxon>Enterobacterales</taxon>
        <taxon>Budviciaceae</taxon>
        <taxon>Budvicia</taxon>
    </lineage>
</organism>